<organism evidence="1 2">
    <name type="scientific">Rhizobium laguerreae</name>
    <dbReference type="NCBI Taxonomy" id="1076926"/>
    <lineage>
        <taxon>Bacteria</taxon>
        <taxon>Pseudomonadati</taxon>
        <taxon>Pseudomonadota</taxon>
        <taxon>Alphaproteobacteria</taxon>
        <taxon>Hyphomicrobiales</taxon>
        <taxon>Rhizobiaceae</taxon>
        <taxon>Rhizobium/Agrobacterium group</taxon>
        <taxon>Rhizobium</taxon>
    </lineage>
</organism>
<name>A0A7Y2W8U3_9HYPH</name>
<dbReference type="RefSeq" id="WP_170282854.1">
    <property type="nucleotide sequence ID" value="NZ_JABEQY010000047.1"/>
</dbReference>
<proteinExistence type="predicted"/>
<dbReference type="Proteomes" id="UP000530654">
    <property type="component" value="Unassembled WGS sequence"/>
</dbReference>
<comment type="caution">
    <text evidence="1">The sequence shown here is derived from an EMBL/GenBank/DDBJ whole genome shotgun (WGS) entry which is preliminary data.</text>
</comment>
<protein>
    <submittedName>
        <fullName evidence="1">Uncharacterized protein</fullName>
    </submittedName>
</protein>
<dbReference type="AlphaFoldDB" id="A0A7Y2W8U3"/>
<evidence type="ECO:0000313" key="1">
    <source>
        <dbReference type="EMBL" id="NNH67791.1"/>
    </source>
</evidence>
<dbReference type="EMBL" id="JABEQY010000047">
    <property type="protein sequence ID" value="NNH67791.1"/>
    <property type="molecule type" value="Genomic_DNA"/>
</dbReference>
<sequence>MEQELSEMFAAIVAWASEVKGAENVGKDGNLWIATTEVNEHFPAAVTVTMNATKAELDGIPPYTAMLTNEVYFPGIMALVNPYGGTMVGAGAGDEDRIIQHFNSQARPQPAAA</sequence>
<reference evidence="1 2" key="1">
    <citation type="submission" date="2020-04" db="EMBL/GenBank/DDBJ databases">
        <title>Rhizobium bacterial biofertilizers improve the content of phenolic compounds of Lactuca sativa L. under non-saline and saline-stress conditions.</title>
        <authorList>
            <person name="Ayuso-Calles M."/>
            <person name="Garcia-Estevez I."/>
            <person name="Jimenez-Gomez A."/>
            <person name="Flores-Felix J.D."/>
            <person name="Escribano-Bailon M."/>
            <person name="Rivas R."/>
        </authorList>
    </citation>
    <scope>NUCLEOTIDE SEQUENCE [LARGE SCALE GENOMIC DNA]</scope>
    <source>
        <strain evidence="1 2">GPTR02</strain>
    </source>
</reference>
<accession>A0A7Y2W8U3</accession>
<evidence type="ECO:0000313" key="2">
    <source>
        <dbReference type="Proteomes" id="UP000530654"/>
    </source>
</evidence>
<gene>
    <name evidence="1" type="ORF">HLI17_31825</name>
</gene>